<dbReference type="Proteomes" id="UP001601992">
    <property type="component" value="Unassembled WGS sequence"/>
</dbReference>
<protein>
    <submittedName>
        <fullName evidence="1">SAM-dependent methyltransferase</fullName>
    </submittedName>
</protein>
<dbReference type="InterPro" id="IPR006764">
    <property type="entry name" value="SAM_dep_MeTrfase_SAV2177_type"/>
</dbReference>
<keyword evidence="1" id="KW-0489">Methyltransferase</keyword>
<dbReference type="GO" id="GO:0008168">
    <property type="term" value="F:methyltransferase activity"/>
    <property type="evidence" value="ECO:0007669"/>
    <property type="project" value="UniProtKB-KW"/>
</dbReference>
<reference evidence="1 2" key="1">
    <citation type="submission" date="2024-10" db="EMBL/GenBank/DDBJ databases">
        <title>The Natural Products Discovery Center: Release of the First 8490 Sequenced Strains for Exploring Actinobacteria Biosynthetic Diversity.</title>
        <authorList>
            <person name="Kalkreuter E."/>
            <person name="Kautsar S.A."/>
            <person name="Yang D."/>
            <person name="Bader C.D."/>
            <person name="Teijaro C.N."/>
            <person name="Fluegel L."/>
            <person name="Davis C.M."/>
            <person name="Simpson J.R."/>
            <person name="Lauterbach L."/>
            <person name="Steele A.D."/>
            <person name="Gui C."/>
            <person name="Meng S."/>
            <person name="Li G."/>
            <person name="Viehrig K."/>
            <person name="Ye F."/>
            <person name="Su P."/>
            <person name="Kiefer A.F."/>
            <person name="Nichols A."/>
            <person name="Cepeda A.J."/>
            <person name="Yan W."/>
            <person name="Fan B."/>
            <person name="Jiang Y."/>
            <person name="Adhikari A."/>
            <person name="Zheng C.-J."/>
            <person name="Schuster L."/>
            <person name="Cowan T.M."/>
            <person name="Smanski M.J."/>
            <person name="Chevrette M.G."/>
            <person name="De Carvalho L.P.S."/>
            <person name="Shen B."/>
        </authorList>
    </citation>
    <scope>NUCLEOTIDE SEQUENCE [LARGE SCALE GENOMIC DNA]</scope>
    <source>
        <strain evidence="1 2">NPDC002593</strain>
    </source>
</reference>
<evidence type="ECO:0000313" key="1">
    <source>
        <dbReference type="EMBL" id="MFF3571455.1"/>
    </source>
</evidence>
<sequence length="268" mass="29761">MEPGSPVDLQKDQPHTARMYDYYLGGKDHYRADREAAEKVVGIWPGVRAAARENRAFIHRVTRFLANEGIRQFLDIGTGIPTEPNLHQVAQQVAPDARIVYADNDPLVLVHARALMVSTPEGRTNYVSADVTKPETILDAPGLHETLDLTQPVALSLNALFHFVPDEQDAYGIVDTLMDGLAPGSYLVMTHVTPDFDPAAISTVVDIYRGSGLSCQVRTRDEFLRFFRQLELVDPGVQVPHRWRPDGVEHPKKVDAEVSAYAGVARKQ</sequence>
<evidence type="ECO:0000313" key="2">
    <source>
        <dbReference type="Proteomes" id="UP001601992"/>
    </source>
</evidence>
<proteinExistence type="predicted"/>
<dbReference type="Pfam" id="PF04672">
    <property type="entry name" value="Methyltransf_19"/>
    <property type="match status" value="1"/>
</dbReference>
<dbReference type="EMBL" id="JBIAQY010000010">
    <property type="protein sequence ID" value="MFF3571455.1"/>
    <property type="molecule type" value="Genomic_DNA"/>
</dbReference>
<comment type="caution">
    <text evidence="1">The sequence shown here is derived from an EMBL/GenBank/DDBJ whole genome shotgun (WGS) entry which is preliminary data.</text>
</comment>
<gene>
    <name evidence="1" type="ORF">ACFYXQ_27115</name>
</gene>
<dbReference type="InterPro" id="IPR029063">
    <property type="entry name" value="SAM-dependent_MTases_sf"/>
</dbReference>
<accession>A0ABW6S573</accession>
<dbReference type="GO" id="GO:0032259">
    <property type="term" value="P:methylation"/>
    <property type="evidence" value="ECO:0007669"/>
    <property type="project" value="UniProtKB-KW"/>
</dbReference>
<name>A0ABW6S573_9NOCA</name>
<dbReference type="SUPFAM" id="SSF53335">
    <property type="entry name" value="S-adenosyl-L-methionine-dependent methyltransferases"/>
    <property type="match status" value="1"/>
</dbReference>
<dbReference type="RefSeq" id="WP_051193484.1">
    <property type="nucleotide sequence ID" value="NZ_JBIAQY010000010.1"/>
</dbReference>
<dbReference type="PIRSF" id="PIRSF017393">
    <property type="entry name" value="MTase_SAV2177"/>
    <property type="match status" value="1"/>
</dbReference>
<dbReference type="Gene3D" id="3.40.50.150">
    <property type="entry name" value="Vaccinia Virus protein VP39"/>
    <property type="match status" value="1"/>
</dbReference>
<keyword evidence="1" id="KW-0808">Transferase</keyword>
<organism evidence="1 2">
    <name type="scientific">Nocardia jiangxiensis</name>
    <dbReference type="NCBI Taxonomy" id="282685"/>
    <lineage>
        <taxon>Bacteria</taxon>
        <taxon>Bacillati</taxon>
        <taxon>Actinomycetota</taxon>
        <taxon>Actinomycetes</taxon>
        <taxon>Mycobacteriales</taxon>
        <taxon>Nocardiaceae</taxon>
        <taxon>Nocardia</taxon>
    </lineage>
</organism>
<keyword evidence="2" id="KW-1185">Reference proteome</keyword>